<dbReference type="Gene3D" id="3.30.200.20">
    <property type="entry name" value="Phosphorylase Kinase, domain 1"/>
    <property type="match status" value="1"/>
</dbReference>
<dbReference type="Pfam" id="PF08276">
    <property type="entry name" value="PAN_2"/>
    <property type="match status" value="1"/>
</dbReference>
<dbReference type="SUPFAM" id="SSF51110">
    <property type="entry name" value="alpha-D-mannose-specific plant lectins"/>
    <property type="match status" value="1"/>
</dbReference>
<dbReference type="InterPro" id="IPR001480">
    <property type="entry name" value="Bulb-type_lectin_dom"/>
</dbReference>
<feature type="binding site" evidence="18">
    <location>
        <position position="493"/>
    </location>
    <ligand>
        <name>ATP</name>
        <dbReference type="ChEBI" id="CHEBI:30616"/>
    </ligand>
</feature>
<dbReference type="InterPro" id="IPR003609">
    <property type="entry name" value="Pan_app"/>
</dbReference>
<gene>
    <name evidence="24" type="ORF">PIB30_010241</name>
</gene>
<comment type="caution">
    <text evidence="17">Lacks conserved residue(s) required for the propagation of feature annotation.</text>
</comment>
<dbReference type="CDD" id="cd00028">
    <property type="entry name" value="B_lectin"/>
    <property type="match status" value="1"/>
</dbReference>
<comment type="similarity">
    <text evidence="16">Belongs to the protein kinase superfamily. Ser/Thr protein kinase family.</text>
</comment>
<dbReference type="InterPro" id="IPR000742">
    <property type="entry name" value="EGF"/>
</dbReference>
<name>A0ABU6S5V3_9FABA</name>
<evidence type="ECO:0000256" key="6">
    <source>
        <dbReference type="ARBA" id="ARBA00022729"/>
    </source>
</evidence>
<dbReference type="Proteomes" id="UP001341840">
    <property type="component" value="Unassembled WGS sequence"/>
</dbReference>
<evidence type="ECO:0000313" key="25">
    <source>
        <dbReference type="Proteomes" id="UP001341840"/>
    </source>
</evidence>
<keyword evidence="3 16" id="KW-0723">Serine/threonine-protein kinase</keyword>
<keyword evidence="8 16" id="KW-0418">Kinase</keyword>
<dbReference type="Pfam" id="PF01453">
    <property type="entry name" value="B_lectin"/>
    <property type="match status" value="1"/>
</dbReference>
<evidence type="ECO:0000313" key="24">
    <source>
        <dbReference type="EMBL" id="MED6131488.1"/>
    </source>
</evidence>
<evidence type="ECO:0000256" key="9">
    <source>
        <dbReference type="ARBA" id="ARBA00022840"/>
    </source>
</evidence>
<evidence type="ECO:0000256" key="10">
    <source>
        <dbReference type="ARBA" id="ARBA00022989"/>
    </source>
</evidence>
<comment type="subcellular location">
    <subcellularLocation>
        <location evidence="1">Cell membrane</location>
        <topology evidence="1">Single-pass type I membrane protein</topology>
    </subcellularLocation>
</comment>
<dbReference type="InterPro" id="IPR008271">
    <property type="entry name" value="Ser/Thr_kinase_AS"/>
</dbReference>
<dbReference type="PROSITE" id="PS00107">
    <property type="entry name" value="PROTEIN_KINASE_ATP"/>
    <property type="match status" value="1"/>
</dbReference>
<keyword evidence="9 16" id="KW-0067">ATP-binding</keyword>
<evidence type="ECO:0000259" key="23">
    <source>
        <dbReference type="PROSITE" id="PS50948"/>
    </source>
</evidence>
<protein>
    <recommendedName>
        <fullName evidence="16">Receptor-like serine/threonine-protein kinase</fullName>
        <ecNumber evidence="16">2.7.11.1</ecNumber>
    </recommendedName>
</protein>
<dbReference type="Gene3D" id="1.10.510.10">
    <property type="entry name" value="Transferase(Phosphotransferase) domain 1"/>
    <property type="match status" value="1"/>
</dbReference>
<dbReference type="SMART" id="SM00220">
    <property type="entry name" value="S_TKc"/>
    <property type="match status" value="1"/>
</dbReference>
<reference evidence="24 25" key="1">
    <citation type="journal article" date="2023" name="Plants (Basel)">
        <title>Bridging the Gap: Combining Genomics and Transcriptomics Approaches to Understand Stylosanthes scabra, an Orphan Legume from the Brazilian Caatinga.</title>
        <authorList>
            <person name="Ferreira-Neto J.R.C."/>
            <person name="da Silva M.D."/>
            <person name="Binneck E."/>
            <person name="de Melo N.F."/>
            <person name="da Silva R.H."/>
            <person name="de Melo A.L.T.M."/>
            <person name="Pandolfi V."/>
            <person name="Bustamante F.O."/>
            <person name="Brasileiro-Vidal A.C."/>
            <person name="Benko-Iseppon A.M."/>
        </authorList>
    </citation>
    <scope>NUCLEOTIDE SEQUENCE [LARGE SCALE GENOMIC DNA]</scope>
    <source>
        <tissue evidence="24">Leaves</tissue>
    </source>
</reference>
<dbReference type="CDD" id="cd00054">
    <property type="entry name" value="EGF_CA"/>
    <property type="match status" value="1"/>
</dbReference>
<sequence>MLLHFIRADIHILVFLLVTLTSFCYVATSLLDTITSSSYILKDPETLSSNNTMFHLGFFTPSNSSTFTYLGIWYMSKSSLVWVANRNQPIKDSSSGHLKISEDGNLVVMNQQNQILWSTNVTNITSNTTAQLQNTGNLVLQENTTGRILWQSFQHPANTFLPKMELSTNEITGQRVKLTSWRTPSDPSIGDFSMSLERLNIPQVFIWRGTQPYWRSGPWNGQVFIGIPTMNTNYLDGFYLDGEGPNNGTYYLSYNYANTTMMYVLSPDGNFHETYWDYAKREWTVDWFAISSECDFYGKCGPFGSCDPTNSPICSCLRGFEPRNAQEWSKGNWSSGCVRKEPLQCDDRVRNNSRGGDGFVRLQNVKVPDFSQWMSSIAYDCRTECLANCSCIAYAYDSGIGCMLWTGNLIDIQKFSMGGIDLYIRVPSSELVKAFQNHVDDISQVKLQEHSLFELEKLATATNNFHSDNKLGQGGFGSVYKGRLEDGQEIAVKRLSKTSGQGAEEFMNEVMVMSKLQHRNLVRLLGCCIERDEKILVYEYLPNRSLDAHIFDPPKQKALNWEKRFNILEGIARGLLYLHRDSRLKIIHRDLKLSNILLDDELNPKISDFGMAKIFENTENEANTRRIVGTFGYISPEYALQGLFSEKSDVFSFGVLLLEIISGRKNSSFHENVESLSLLGFAWKLWENDNIRSLIDPEISDSSNKEDIKRCIHIGLLCVQELARDRPTMTSVISMLNSETVNLPPPKQPAFIQIQTMLDVESSLRNDGACSINYMSVTNIQGR</sequence>
<evidence type="ECO:0000256" key="14">
    <source>
        <dbReference type="ARBA" id="ARBA00047899"/>
    </source>
</evidence>
<evidence type="ECO:0000256" key="7">
    <source>
        <dbReference type="ARBA" id="ARBA00022741"/>
    </source>
</evidence>
<dbReference type="Pfam" id="PF07714">
    <property type="entry name" value="PK_Tyr_Ser-Thr"/>
    <property type="match status" value="1"/>
</dbReference>
<evidence type="ECO:0000256" key="2">
    <source>
        <dbReference type="ARBA" id="ARBA00022475"/>
    </source>
</evidence>
<keyword evidence="10 19" id="KW-1133">Transmembrane helix</keyword>
<dbReference type="Gene3D" id="2.90.10.10">
    <property type="entry name" value="Bulb-type lectin domain"/>
    <property type="match status" value="1"/>
</dbReference>
<evidence type="ECO:0000256" key="16">
    <source>
        <dbReference type="PIRNR" id="PIRNR000641"/>
    </source>
</evidence>
<dbReference type="SMART" id="SM00473">
    <property type="entry name" value="PAN_AP"/>
    <property type="match status" value="1"/>
</dbReference>
<dbReference type="SMART" id="SM00108">
    <property type="entry name" value="B_lectin"/>
    <property type="match status" value="1"/>
</dbReference>
<dbReference type="SUPFAM" id="SSF56112">
    <property type="entry name" value="Protein kinase-like (PK-like)"/>
    <property type="match status" value="1"/>
</dbReference>
<proteinExistence type="inferred from homology"/>
<evidence type="ECO:0000256" key="3">
    <source>
        <dbReference type="ARBA" id="ARBA00022527"/>
    </source>
</evidence>
<evidence type="ECO:0000256" key="19">
    <source>
        <dbReference type="SAM" id="Phobius"/>
    </source>
</evidence>
<evidence type="ECO:0000256" key="5">
    <source>
        <dbReference type="ARBA" id="ARBA00022692"/>
    </source>
</evidence>
<dbReference type="InterPro" id="IPR011009">
    <property type="entry name" value="Kinase-like_dom_sf"/>
</dbReference>
<evidence type="ECO:0000259" key="21">
    <source>
        <dbReference type="PROSITE" id="PS50026"/>
    </source>
</evidence>
<organism evidence="24 25">
    <name type="scientific">Stylosanthes scabra</name>
    <dbReference type="NCBI Taxonomy" id="79078"/>
    <lineage>
        <taxon>Eukaryota</taxon>
        <taxon>Viridiplantae</taxon>
        <taxon>Streptophyta</taxon>
        <taxon>Embryophyta</taxon>
        <taxon>Tracheophyta</taxon>
        <taxon>Spermatophyta</taxon>
        <taxon>Magnoliopsida</taxon>
        <taxon>eudicotyledons</taxon>
        <taxon>Gunneridae</taxon>
        <taxon>Pentapetalae</taxon>
        <taxon>rosids</taxon>
        <taxon>fabids</taxon>
        <taxon>Fabales</taxon>
        <taxon>Fabaceae</taxon>
        <taxon>Papilionoideae</taxon>
        <taxon>50 kb inversion clade</taxon>
        <taxon>dalbergioids sensu lato</taxon>
        <taxon>Dalbergieae</taxon>
        <taxon>Pterocarpus clade</taxon>
        <taxon>Stylosanthes</taxon>
    </lineage>
</organism>
<evidence type="ECO:0000256" key="13">
    <source>
        <dbReference type="ARBA" id="ARBA00023180"/>
    </source>
</evidence>
<evidence type="ECO:0000259" key="20">
    <source>
        <dbReference type="PROSITE" id="PS50011"/>
    </source>
</evidence>
<dbReference type="PROSITE" id="PS50948">
    <property type="entry name" value="PAN"/>
    <property type="match status" value="1"/>
</dbReference>
<feature type="domain" description="Apple" evidence="23">
    <location>
        <begin position="345"/>
        <end position="427"/>
    </location>
</feature>
<comment type="catalytic activity">
    <reaction evidence="14 16">
        <text>L-threonyl-[protein] + ATP = O-phospho-L-threonyl-[protein] + ADP + H(+)</text>
        <dbReference type="Rhea" id="RHEA:46608"/>
        <dbReference type="Rhea" id="RHEA-COMP:11060"/>
        <dbReference type="Rhea" id="RHEA-COMP:11605"/>
        <dbReference type="ChEBI" id="CHEBI:15378"/>
        <dbReference type="ChEBI" id="CHEBI:30013"/>
        <dbReference type="ChEBI" id="CHEBI:30616"/>
        <dbReference type="ChEBI" id="CHEBI:61977"/>
        <dbReference type="ChEBI" id="CHEBI:456216"/>
        <dbReference type="EC" id="2.7.11.1"/>
    </reaction>
</comment>
<dbReference type="PROSITE" id="PS50011">
    <property type="entry name" value="PROTEIN_KINASE_DOM"/>
    <property type="match status" value="1"/>
</dbReference>
<comment type="catalytic activity">
    <reaction evidence="15 16">
        <text>L-seryl-[protein] + ATP = O-phospho-L-seryl-[protein] + ADP + H(+)</text>
        <dbReference type="Rhea" id="RHEA:17989"/>
        <dbReference type="Rhea" id="RHEA-COMP:9863"/>
        <dbReference type="Rhea" id="RHEA-COMP:11604"/>
        <dbReference type="ChEBI" id="CHEBI:15378"/>
        <dbReference type="ChEBI" id="CHEBI:29999"/>
        <dbReference type="ChEBI" id="CHEBI:30616"/>
        <dbReference type="ChEBI" id="CHEBI:83421"/>
        <dbReference type="ChEBI" id="CHEBI:456216"/>
        <dbReference type="EC" id="2.7.11.1"/>
    </reaction>
</comment>
<feature type="domain" description="EGF-like" evidence="21">
    <location>
        <begin position="290"/>
        <end position="326"/>
    </location>
</feature>
<accession>A0ABU6S5V3</accession>
<dbReference type="PANTHER" id="PTHR27002">
    <property type="entry name" value="RECEPTOR-LIKE SERINE/THREONINE-PROTEIN KINASE SD1-8"/>
    <property type="match status" value="1"/>
</dbReference>
<dbReference type="EMBL" id="JASCZI010060439">
    <property type="protein sequence ID" value="MED6131488.1"/>
    <property type="molecule type" value="Genomic_DNA"/>
</dbReference>
<dbReference type="InterPro" id="IPR001245">
    <property type="entry name" value="Ser-Thr/Tyr_kinase_cat_dom"/>
</dbReference>
<evidence type="ECO:0000256" key="1">
    <source>
        <dbReference type="ARBA" id="ARBA00004251"/>
    </source>
</evidence>
<evidence type="ECO:0000256" key="18">
    <source>
        <dbReference type="PROSITE-ProRule" id="PRU10141"/>
    </source>
</evidence>
<evidence type="ECO:0000256" key="12">
    <source>
        <dbReference type="ARBA" id="ARBA00023157"/>
    </source>
</evidence>
<feature type="domain" description="Protein kinase" evidence="20">
    <location>
        <begin position="465"/>
        <end position="751"/>
    </location>
</feature>
<keyword evidence="4 16" id="KW-0808">Transferase</keyword>
<dbReference type="PIRSF" id="PIRSF000641">
    <property type="entry name" value="SRK"/>
    <property type="match status" value="1"/>
</dbReference>
<keyword evidence="11 19" id="KW-0472">Membrane</keyword>
<evidence type="ECO:0000256" key="17">
    <source>
        <dbReference type="PROSITE-ProRule" id="PRU00076"/>
    </source>
</evidence>
<evidence type="ECO:0000256" key="8">
    <source>
        <dbReference type="ARBA" id="ARBA00022777"/>
    </source>
</evidence>
<dbReference type="InterPro" id="IPR017441">
    <property type="entry name" value="Protein_kinase_ATP_BS"/>
</dbReference>
<evidence type="ECO:0000256" key="15">
    <source>
        <dbReference type="ARBA" id="ARBA00048679"/>
    </source>
</evidence>
<dbReference type="CDD" id="cd01098">
    <property type="entry name" value="PAN_AP_plant"/>
    <property type="match status" value="1"/>
</dbReference>
<dbReference type="InterPro" id="IPR036426">
    <property type="entry name" value="Bulb-type_lectin_dom_sf"/>
</dbReference>
<keyword evidence="17" id="KW-0245">EGF-like domain</keyword>
<feature type="domain" description="Bulb-type lectin" evidence="22">
    <location>
        <begin position="32"/>
        <end position="153"/>
    </location>
</feature>
<keyword evidence="25" id="KW-1185">Reference proteome</keyword>
<dbReference type="InterPro" id="IPR024171">
    <property type="entry name" value="SRK-like_kinase"/>
</dbReference>
<dbReference type="EC" id="2.7.11.1" evidence="16"/>
<dbReference type="PROSITE" id="PS50026">
    <property type="entry name" value="EGF_3"/>
    <property type="match status" value="1"/>
</dbReference>
<evidence type="ECO:0000256" key="4">
    <source>
        <dbReference type="ARBA" id="ARBA00022679"/>
    </source>
</evidence>
<dbReference type="PROSITE" id="PS00108">
    <property type="entry name" value="PROTEIN_KINASE_ST"/>
    <property type="match status" value="1"/>
</dbReference>
<keyword evidence="2" id="KW-1003">Cell membrane</keyword>
<dbReference type="InterPro" id="IPR021820">
    <property type="entry name" value="S-locus_recpt_kinase_C"/>
</dbReference>
<keyword evidence="6" id="KW-0732">Signal</keyword>
<keyword evidence="5 19" id="KW-0812">Transmembrane</keyword>
<dbReference type="CDD" id="cd14066">
    <property type="entry name" value="STKc_IRAK"/>
    <property type="match status" value="1"/>
</dbReference>
<dbReference type="Pfam" id="PF00954">
    <property type="entry name" value="S_locus_glycop"/>
    <property type="match status" value="1"/>
</dbReference>
<keyword evidence="12" id="KW-1015">Disulfide bond</keyword>
<dbReference type="InterPro" id="IPR000719">
    <property type="entry name" value="Prot_kinase_dom"/>
</dbReference>
<keyword evidence="13" id="KW-0325">Glycoprotein</keyword>
<dbReference type="PROSITE" id="PS50927">
    <property type="entry name" value="BULB_LECTIN"/>
    <property type="match status" value="1"/>
</dbReference>
<dbReference type="InterPro" id="IPR000858">
    <property type="entry name" value="S_locus_glycoprot_dom"/>
</dbReference>
<keyword evidence="7 16" id="KW-0547">Nucleotide-binding</keyword>
<evidence type="ECO:0000256" key="11">
    <source>
        <dbReference type="ARBA" id="ARBA00023136"/>
    </source>
</evidence>
<dbReference type="PANTHER" id="PTHR27002:SF1082">
    <property type="entry name" value="OS06G0693000 PROTEIN"/>
    <property type="match status" value="1"/>
</dbReference>
<evidence type="ECO:0000259" key="22">
    <source>
        <dbReference type="PROSITE" id="PS50927"/>
    </source>
</evidence>
<feature type="transmembrane region" description="Helical" evidence="19">
    <location>
        <begin position="12"/>
        <end position="31"/>
    </location>
</feature>
<dbReference type="Pfam" id="PF11883">
    <property type="entry name" value="DUF3403"/>
    <property type="match status" value="1"/>
</dbReference>
<comment type="caution">
    <text evidence="24">The sequence shown here is derived from an EMBL/GenBank/DDBJ whole genome shotgun (WGS) entry which is preliminary data.</text>
</comment>